<sequence length="429" mass="49102">MKEDRVSNPITIPDSLCSIIPSIPNYASYTNSTNTCSGTMTNWSELLPEILNAIARKLAYYEDYINFLCVCTSWKTCTTITKNIIQHLPSRIPMLMFHEYSHQNRTFFLLSNGGIIRKLPLPEAYRQRCVSTHGWLLTTGEQEFYTKLVNPVTRTQIHLPKLYMFEELYFDQDEWKYYGFSMRKAVFTSSNPLASDPSFRVVIIWGNTLGFCRLGDDSWTRVDGWEGHVFDITYHKMRTRLYVVCTTLGTIYECEIGNDVLCPVTLSRVTTFPGKELGCLCVQWAYLVEWGCNSLLMITRERQYFKKHDDEYARYGPYRTSRFQCFVFGLDDGKWSKIASLGNKAVFVGFNSSFAIDGGEGVKPNCIYFTDDLYEPYRGLPDGGGGDVGIYHMFSGRIEAIFGSQQQSVFGYSPIWLQASTLPVIKGIK</sequence>
<dbReference type="AlphaFoldDB" id="A0AAD8NL42"/>
<dbReference type="PANTHER" id="PTHR44259:SF114">
    <property type="entry name" value="OS06G0707300 PROTEIN"/>
    <property type="match status" value="1"/>
</dbReference>
<dbReference type="Pfam" id="PF03478">
    <property type="entry name" value="Beta-prop_KIB1-4"/>
    <property type="match status" value="1"/>
</dbReference>
<feature type="domain" description="KIB1-4 beta-propeller" evidence="1">
    <location>
        <begin position="116"/>
        <end position="391"/>
    </location>
</feature>
<dbReference type="InterPro" id="IPR005174">
    <property type="entry name" value="KIB1-4_b-propeller"/>
</dbReference>
<gene>
    <name evidence="2" type="ORF">QVD17_33083</name>
</gene>
<proteinExistence type="predicted"/>
<dbReference type="PANTHER" id="PTHR44259">
    <property type="entry name" value="OS07G0183000 PROTEIN-RELATED"/>
    <property type="match status" value="1"/>
</dbReference>
<dbReference type="EMBL" id="JAUHHV010000009">
    <property type="protein sequence ID" value="KAK1412098.1"/>
    <property type="molecule type" value="Genomic_DNA"/>
</dbReference>
<evidence type="ECO:0000313" key="2">
    <source>
        <dbReference type="EMBL" id="KAK1412098.1"/>
    </source>
</evidence>
<reference evidence="2" key="1">
    <citation type="journal article" date="2023" name="bioRxiv">
        <title>Improved chromosome-level genome assembly for marigold (Tagetes erecta).</title>
        <authorList>
            <person name="Jiang F."/>
            <person name="Yuan L."/>
            <person name="Wang S."/>
            <person name="Wang H."/>
            <person name="Xu D."/>
            <person name="Wang A."/>
            <person name="Fan W."/>
        </authorList>
    </citation>
    <scope>NUCLEOTIDE SEQUENCE</scope>
    <source>
        <strain evidence="2">WSJ</strain>
        <tissue evidence="2">Leaf</tissue>
    </source>
</reference>
<dbReference type="InterPro" id="IPR050942">
    <property type="entry name" value="F-box_BR-signaling"/>
</dbReference>
<comment type="caution">
    <text evidence="2">The sequence shown here is derived from an EMBL/GenBank/DDBJ whole genome shotgun (WGS) entry which is preliminary data.</text>
</comment>
<name>A0AAD8NL42_TARER</name>
<dbReference type="SUPFAM" id="SSF50969">
    <property type="entry name" value="YVTN repeat-like/Quinoprotein amine dehydrogenase"/>
    <property type="match status" value="1"/>
</dbReference>
<evidence type="ECO:0000259" key="1">
    <source>
        <dbReference type="Pfam" id="PF03478"/>
    </source>
</evidence>
<keyword evidence="3" id="KW-1185">Reference proteome</keyword>
<protein>
    <recommendedName>
        <fullName evidence="1">KIB1-4 beta-propeller domain-containing protein</fullName>
    </recommendedName>
</protein>
<organism evidence="2 3">
    <name type="scientific">Tagetes erecta</name>
    <name type="common">African marigold</name>
    <dbReference type="NCBI Taxonomy" id="13708"/>
    <lineage>
        <taxon>Eukaryota</taxon>
        <taxon>Viridiplantae</taxon>
        <taxon>Streptophyta</taxon>
        <taxon>Embryophyta</taxon>
        <taxon>Tracheophyta</taxon>
        <taxon>Spermatophyta</taxon>
        <taxon>Magnoliopsida</taxon>
        <taxon>eudicotyledons</taxon>
        <taxon>Gunneridae</taxon>
        <taxon>Pentapetalae</taxon>
        <taxon>asterids</taxon>
        <taxon>campanulids</taxon>
        <taxon>Asterales</taxon>
        <taxon>Asteraceae</taxon>
        <taxon>Asteroideae</taxon>
        <taxon>Heliantheae alliance</taxon>
        <taxon>Tageteae</taxon>
        <taxon>Tagetes</taxon>
    </lineage>
</organism>
<dbReference type="InterPro" id="IPR011044">
    <property type="entry name" value="Quino_amine_DH_bsu"/>
</dbReference>
<dbReference type="Proteomes" id="UP001229421">
    <property type="component" value="Unassembled WGS sequence"/>
</dbReference>
<evidence type="ECO:0000313" key="3">
    <source>
        <dbReference type="Proteomes" id="UP001229421"/>
    </source>
</evidence>
<accession>A0AAD8NL42</accession>